<dbReference type="OrthoDB" id="74910at2759"/>
<evidence type="ECO:0000313" key="5">
    <source>
        <dbReference type="Proteomes" id="UP000053201"/>
    </source>
</evidence>
<dbReference type="GO" id="GO:0005739">
    <property type="term" value="C:mitochondrion"/>
    <property type="evidence" value="ECO:0007669"/>
    <property type="project" value="TreeGrafter"/>
</dbReference>
<dbReference type="Proteomes" id="UP000053201">
    <property type="component" value="Unassembled WGS sequence"/>
</dbReference>
<dbReference type="InterPro" id="IPR036663">
    <property type="entry name" value="Fumarylacetoacetase_C_sf"/>
</dbReference>
<accession>A0A0L0HJY9</accession>
<dbReference type="GO" id="GO:0019752">
    <property type="term" value="P:carboxylic acid metabolic process"/>
    <property type="evidence" value="ECO:0007669"/>
    <property type="project" value="UniProtKB-ARBA"/>
</dbReference>
<keyword evidence="2" id="KW-0479">Metal-binding</keyword>
<sequence>MSLRDFTRIGRKIVAIGRNYAEHAKELNNPVPTSPFFFLKPTTSYLLQPGKIEVPRNCVVHHEVELGVVIGKNGRDITAARADDFIGGYVLALDMTARNLQDEAKKSGKPWAAAKGFDTFTPVSDFIERSAIKNPHDLRLWLKVDERTVQDGSTQDMIFKIPQLIEFVSSIMKLEEGDVILTGTPKGVGPVKAGQTVTGGLQLPGSGKDVIATFSFPVIGRPGTGAFSAK</sequence>
<evidence type="ECO:0000313" key="4">
    <source>
        <dbReference type="EMBL" id="KND01432.1"/>
    </source>
</evidence>
<dbReference type="GO" id="GO:0046872">
    <property type="term" value="F:metal ion binding"/>
    <property type="evidence" value="ECO:0007669"/>
    <property type="project" value="UniProtKB-KW"/>
</dbReference>
<dbReference type="RefSeq" id="XP_016609471.1">
    <property type="nucleotide sequence ID" value="XM_016751511.1"/>
</dbReference>
<dbReference type="AlphaFoldDB" id="A0A0L0HJY9"/>
<dbReference type="GO" id="GO:0018773">
    <property type="term" value="F:acetylpyruvate hydrolase activity"/>
    <property type="evidence" value="ECO:0007669"/>
    <property type="project" value="TreeGrafter"/>
</dbReference>
<dbReference type="EMBL" id="KQ257454">
    <property type="protein sequence ID" value="KND01432.1"/>
    <property type="molecule type" value="Genomic_DNA"/>
</dbReference>
<dbReference type="SUPFAM" id="SSF56529">
    <property type="entry name" value="FAH"/>
    <property type="match status" value="1"/>
</dbReference>
<dbReference type="eggNOG" id="KOG1535">
    <property type="taxonomic scope" value="Eukaryota"/>
</dbReference>
<dbReference type="PANTHER" id="PTHR11820">
    <property type="entry name" value="ACYLPYRUVASE"/>
    <property type="match status" value="1"/>
</dbReference>
<dbReference type="Pfam" id="PF01557">
    <property type="entry name" value="FAA_hydrolase"/>
    <property type="match status" value="1"/>
</dbReference>
<comment type="similarity">
    <text evidence="1">Belongs to the FAH family.</text>
</comment>
<evidence type="ECO:0000259" key="3">
    <source>
        <dbReference type="Pfam" id="PF01557"/>
    </source>
</evidence>
<gene>
    <name evidence="4" type="ORF">SPPG_03237</name>
</gene>
<dbReference type="VEuPathDB" id="FungiDB:SPPG_03237"/>
<dbReference type="FunCoup" id="A0A0L0HJY9">
    <property type="interactions" value="283"/>
</dbReference>
<dbReference type="OMA" id="NCRKVIC"/>
<evidence type="ECO:0000256" key="2">
    <source>
        <dbReference type="ARBA" id="ARBA00022723"/>
    </source>
</evidence>
<dbReference type="InParanoid" id="A0A0L0HJY9"/>
<protein>
    <recommendedName>
        <fullName evidence="3">Fumarylacetoacetase-like C-terminal domain-containing protein</fullName>
    </recommendedName>
</protein>
<name>A0A0L0HJY9_SPIPD</name>
<dbReference type="InterPro" id="IPR011234">
    <property type="entry name" value="Fumarylacetoacetase-like_C"/>
</dbReference>
<dbReference type="Gene3D" id="3.90.850.10">
    <property type="entry name" value="Fumarylacetoacetase-like, C-terminal domain"/>
    <property type="match status" value="1"/>
</dbReference>
<proteinExistence type="inferred from homology"/>
<reference evidence="4 5" key="1">
    <citation type="submission" date="2009-08" db="EMBL/GenBank/DDBJ databases">
        <title>The Genome Sequence of Spizellomyces punctatus strain DAOM BR117.</title>
        <authorList>
            <consortium name="The Broad Institute Genome Sequencing Platform"/>
            <person name="Russ C."/>
            <person name="Cuomo C."/>
            <person name="Shea T."/>
            <person name="Young S.K."/>
            <person name="Zeng Q."/>
            <person name="Koehrsen M."/>
            <person name="Haas B."/>
            <person name="Borodovsky M."/>
            <person name="Guigo R."/>
            <person name="Alvarado L."/>
            <person name="Berlin A."/>
            <person name="Bochicchio J."/>
            <person name="Borenstein D."/>
            <person name="Chapman S."/>
            <person name="Chen Z."/>
            <person name="Engels R."/>
            <person name="Freedman E."/>
            <person name="Gellesch M."/>
            <person name="Goldberg J."/>
            <person name="Griggs A."/>
            <person name="Gujja S."/>
            <person name="Heiman D."/>
            <person name="Hepburn T."/>
            <person name="Howarth C."/>
            <person name="Jen D."/>
            <person name="Larson L."/>
            <person name="Lewis B."/>
            <person name="Mehta T."/>
            <person name="Park D."/>
            <person name="Pearson M."/>
            <person name="Roberts A."/>
            <person name="Saif S."/>
            <person name="Shenoy N."/>
            <person name="Sisk P."/>
            <person name="Stolte C."/>
            <person name="Sykes S."/>
            <person name="Thomson T."/>
            <person name="Walk T."/>
            <person name="White J."/>
            <person name="Yandava C."/>
            <person name="Burger G."/>
            <person name="Gray M.W."/>
            <person name="Holland P.W.H."/>
            <person name="King N."/>
            <person name="Lang F.B.F."/>
            <person name="Roger A.J."/>
            <person name="Ruiz-Trillo I."/>
            <person name="Lander E."/>
            <person name="Nusbaum C."/>
        </authorList>
    </citation>
    <scope>NUCLEOTIDE SEQUENCE [LARGE SCALE GENOMIC DNA]</scope>
    <source>
        <strain evidence="4 5">DAOM BR117</strain>
    </source>
</reference>
<dbReference type="STRING" id="645134.A0A0L0HJY9"/>
<dbReference type="GeneID" id="27686769"/>
<feature type="domain" description="Fumarylacetoacetase-like C-terminal" evidence="3">
    <location>
        <begin position="12"/>
        <end position="198"/>
    </location>
</feature>
<dbReference type="FunFam" id="3.90.850.10:FF:000003">
    <property type="entry name" value="Fumarylacetoacetate hydrolase domain-containing 1"/>
    <property type="match status" value="1"/>
</dbReference>
<dbReference type="PANTHER" id="PTHR11820:SF7">
    <property type="entry name" value="ACYLPYRUVASE FAHD1, MITOCHONDRIAL"/>
    <property type="match status" value="1"/>
</dbReference>
<keyword evidence="5" id="KW-1185">Reference proteome</keyword>
<organism evidence="4 5">
    <name type="scientific">Spizellomyces punctatus (strain DAOM BR117)</name>
    <dbReference type="NCBI Taxonomy" id="645134"/>
    <lineage>
        <taxon>Eukaryota</taxon>
        <taxon>Fungi</taxon>
        <taxon>Fungi incertae sedis</taxon>
        <taxon>Chytridiomycota</taxon>
        <taxon>Chytridiomycota incertae sedis</taxon>
        <taxon>Chytridiomycetes</taxon>
        <taxon>Spizellomycetales</taxon>
        <taxon>Spizellomycetaceae</taxon>
        <taxon>Spizellomyces</taxon>
    </lineage>
</organism>
<evidence type="ECO:0000256" key="1">
    <source>
        <dbReference type="ARBA" id="ARBA00010211"/>
    </source>
</evidence>